<dbReference type="Proteomes" id="UP000243459">
    <property type="component" value="Chromosome 4"/>
</dbReference>
<dbReference type="Gramene" id="ONK71106">
    <property type="protein sequence ID" value="ONK71106"/>
    <property type="gene ID" value="A4U43_C04F4780"/>
</dbReference>
<protein>
    <submittedName>
        <fullName evidence="4">Uncharacterized protein</fullName>
    </submittedName>
</protein>
<dbReference type="EMBL" id="CM007384">
    <property type="protein sequence ID" value="ONK71106.1"/>
    <property type="molecule type" value="Genomic_DNA"/>
</dbReference>
<accession>A0A5P1EYE0</accession>
<name>A0A5P1EYE0_ASPOF</name>
<dbReference type="GO" id="GO:0008097">
    <property type="term" value="F:5S rRNA binding"/>
    <property type="evidence" value="ECO:0007669"/>
    <property type="project" value="TreeGrafter"/>
</dbReference>
<dbReference type="InterPro" id="IPR005484">
    <property type="entry name" value="Ribosomal_uL18_bac/plant/anim"/>
</dbReference>
<proteinExistence type="inferred from homology"/>
<keyword evidence="5" id="KW-1185">Reference proteome</keyword>
<comment type="similarity">
    <text evidence="1">Belongs to the universal ribosomal protein uL18 family.</text>
</comment>
<reference evidence="5" key="1">
    <citation type="journal article" date="2017" name="Nat. Commun.">
        <title>The asparagus genome sheds light on the origin and evolution of a young Y chromosome.</title>
        <authorList>
            <person name="Harkess A."/>
            <person name="Zhou J."/>
            <person name="Xu C."/>
            <person name="Bowers J.E."/>
            <person name="Van der Hulst R."/>
            <person name="Ayyampalayam S."/>
            <person name="Mercati F."/>
            <person name="Riccardi P."/>
            <person name="McKain M.R."/>
            <person name="Kakrana A."/>
            <person name="Tang H."/>
            <person name="Ray J."/>
            <person name="Groenendijk J."/>
            <person name="Arikit S."/>
            <person name="Mathioni S.M."/>
            <person name="Nakano M."/>
            <person name="Shan H."/>
            <person name="Telgmann-Rauber A."/>
            <person name="Kanno A."/>
            <person name="Yue Z."/>
            <person name="Chen H."/>
            <person name="Li W."/>
            <person name="Chen Y."/>
            <person name="Xu X."/>
            <person name="Zhang Y."/>
            <person name="Luo S."/>
            <person name="Chen H."/>
            <person name="Gao J."/>
            <person name="Mao Z."/>
            <person name="Pires J.C."/>
            <person name="Luo M."/>
            <person name="Kudrna D."/>
            <person name="Wing R.A."/>
            <person name="Meyers B.C."/>
            <person name="Yi K."/>
            <person name="Kong H."/>
            <person name="Lavrijsen P."/>
            <person name="Sunseri F."/>
            <person name="Falavigna A."/>
            <person name="Ye Y."/>
            <person name="Leebens-Mack J.H."/>
            <person name="Chen G."/>
        </authorList>
    </citation>
    <scope>NUCLEOTIDE SEQUENCE [LARGE SCALE GENOMIC DNA]</scope>
    <source>
        <strain evidence="5">cv. DH0086</strain>
    </source>
</reference>
<dbReference type="AlphaFoldDB" id="A0A5P1EYE0"/>
<dbReference type="GO" id="GO:0005739">
    <property type="term" value="C:mitochondrion"/>
    <property type="evidence" value="ECO:0007669"/>
    <property type="project" value="EnsemblPlants"/>
</dbReference>
<dbReference type="GO" id="GO:0003735">
    <property type="term" value="F:structural constituent of ribosome"/>
    <property type="evidence" value="ECO:0007669"/>
    <property type="project" value="InterPro"/>
</dbReference>
<gene>
    <name evidence="4" type="ORF">A4U43_C04F4780</name>
</gene>
<evidence type="ECO:0000313" key="4">
    <source>
        <dbReference type="EMBL" id="ONK71106.1"/>
    </source>
</evidence>
<evidence type="ECO:0000256" key="1">
    <source>
        <dbReference type="ARBA" id="ARBA00007116"/>
    </source>
</evidence>
<keyword evidence="3" id="KW-0687">Ribonucleoprotein</keyword>
<dbReference type="PANTHER" id="PTHR12899">
    <property type="entry name" value="39S RIBOSOMAL PROTEIN L18, MITOCHONDRIAL"/>
    <property type="match status" value="1"/>
</dbReference>
<organism evidence="4 5">
    <name type="scientific">Asparagus officinalis</name>
    <name type="common">Garden asparagus</name>
    <dbReference type="NCBI Taxonomy" id="4686"/>
    <lineage>
        <taxon>Eukaryota</taxon>
        <taxon>Viridiplantae</taxon>
        <taxon>Streptophyta</taxon>
        <taxon>Embryophyta</taxon>
        <taxon>Tracheophyta</taxon>
        <taxon>Spermatophyta</taxon>
        <taxon>Magnoliopsida</taxon>
        <taxon>Liliopsida</taxon>
        <taxon>Asparagales</taxon>
        <taxon>Asparagaceae</taxon>
        <taxon>Asparagoideae</taxon>
        <taxon>Asparagus</taxon>
    </lineage>
</organism>
<evidence type="ECO:0000313" key="5">
    <source>
        <dbReference type="Proteomes" id="UP000243459"/>
    </source>
</evidence>
<keyword evidence="2" id="KW-0689">Ribosomal protein</keyword>
<dbReference type="InterPro" id="IPR057268">
    <property type="entry name" value="Ribosomal_L18"/>
</dbReference>
<dbReference type="GO" id="GO:1990904">
    <property type="term" value="C:ribonucleoprotein complex"/>
    <property type="evidence" value="ECO:0007669"/>
    <property type="project" value="UniProtKB-KW"/>
</dbReference>
<dbReference type="Pfam" id="PF00861">
    <property type="entry name" value="Ribosomal_L18p"/>
    <property type="match status" value="1"/>
</dbReference>
<dbReference type="OMA" id="FIRMTPT"/>
<evidence type="ECO:0000256" key="2">
    <source>
        <dbReference type="ARBA" id="ARBA00022980"/>
    </source>
</evidence>
<dbReference type="PANTHER" id="PTHR12899:SF7">
    <property type="entry name" value="EXPRESSED PROTEIN"/>
    <property type="match status" value="1"/>
</dbReference>
<dbReference type="CDD" id="cd00432">
    <property type="entry name" value="Ribosomal_L18_L5e"/>
    <property type="match status" value="1"/>
</dbReference>
<evidence type="ECO:0000256" key="3">
    <source>
        <dbReference type="ARBA" id="ARBA00023274"/>
    </source>
</evidence>
<dbReference type="GO" id="GO:0005840">
    <property type="term" value="C:ribosome"/>
    <property type="evidence" value="ECO:0007669"/>
    <property type="project" value="UniProtKB-KW"/>
</dbReference>
<dbReference type="GO" id="GO:0006412">
    <property type="term" value="P:translation"/>
    <property type="evidence" value="ECO:0007669"/>
    <property type="project" value="InterPro"/>
</dbReference>
<dbReference type="OrthoDB" id="1932324at2759"/>
<sequence length="334" mass="38374">MARLLFARRILSPISTYPSTISKHCSSFSDPLKPVERENERCTPTVCRNSTSNPHRINLPTLIPSSSNYLQGFSIELVDPDIWPQTLEEPKSFNANEVFDEMPTSNLEAQDFSDFDEIEDMRLRKKLFYKLDRDSKEFEEYTINFHRKKTLKKNREKTTKDEVKKECKEINKPKKDKASHPLENLKPDKEKRVRTMTFNQLTGPYHLPFCLDIFITKGSVRASIIHRVTSKVVAVAHSISKDLKFDLGSRKDAKACATVGGILAQRAIEDDIHNVVYTPRKGDKIEGKLEIVLQAIIDSGIDVKVKLKQKRNLKRLEKENGCKTLLKHQVTMSM</sequence>
<dbReference type="SUPFAM" id="SSF53137">
    <property type="entry name" value="Translational machinery components"/>
    <property type="match status" value="1"/>
</dbReference>
<dbReference type="Gene3D" id="3.30.420.100">
    <property type="match status" value="1"/>
</dbReference>